<proteinExistence type="inferred from homology"/>
<dbReference type="InterPro" id="IPR017853">
    <property type="entry name" value="GH"/>
</dbReference>
<dbReference type="SMART" id="SM00812">
    <property type="entry name" value="Alpha_L_fucos"/>
    <property type="match status" value="1"/>
</dbReference>
<dbReference type="PANTHER" id="PTHR10030">
    <property type="entry name" value="ALPHA-L-FUCOSIDASE"/>
    <property type="match status" value="1"/>
</dbReference>
<feature type="signal peptide" evidence="6">
    <location>
        <begin position="1"/>
        <end position="24"/>
    </location>
</feature>
<evidence type="ECO:0000256" key="3">
    <source>
        <dbReference type="ARBA" id="ARBA00022729"/>
    </source>
</evidence>
<dbReference type="SUPFAM" id="SSF51445">
    <property type="entry name" value="(Trans)glycosidases"/>
    <property type="match status" value="1"/>
</dbReference>
<accession>A0A1W2TSP9</accession>
<comment type="similarity">
    <text evidence="1">Belongs to the glycosyl hydrolase 29 family.</text>
</comment>
<dbReference type="InterPro" id="IPR013780">
    <property type="entry name" value="Glyco_hydro_b"/>
</dbReference>
<evidence type="ECO:0000256" key="1">
    <source>
        <dbReference type="ARBA" id="ARBA00007951"/>
    </source>
</evidence>
<organism evidence="8">
    <name type="scientific">Rosellinia necatrix</name>
    <name type="common">White root-rot fungus</name>
    <dbReference type="NCBI Taxonomy" id="77044"/>
    <lineage>
        <taxon>Eukaryota</taxon>
        <taxon>Fungi</taxon>
        <taxon>Dikarya</taxon>
        <taxon>Ascomycota</taxon>
        <taxon>Pezizomycotina</taxon>
        <taxon>Sordariomycetes</taxon>
        <taxon>Xylariomycetidae</taxon>
        <taxon>Xylariales</taxon>
        <taxon>Xylariaceae</taxon>
        <taxon>Rosellinia</taxon>
    </lineage>
</organism>
<dbReference type="GO" id="GO:0006004">
    <property type="term" value="P:fucose metabolic process"/>
    <property type="evidence" value="ECO:0007669"/>
    <property type="project" value="TreeGrafter"/>
</dbReference>
<keyword evidence="3 6" id="KW-0732">Signal</keyword>
<dbReference type="OMA" id="WWYSTHH"/>
<dbReference type="Gene3D" id="2.60.40.1180">
    <property type="entry name" value="Golgi alpha-mannosidase II"/>
    <property type="match status" value="1"/>
</dbReference>
<protein>
    <recommendedName>
        <fullName evidence="2">alpha-L-fucosidase</fullName>
        <ecNumber evidence="2">3.2.1.51</ecNumber>
    </recommendedName>
</protein>
<feature type="domain" description="Glycoside hydrolase family 29 N-terminal" evidence="7">
    <location>
        <begin position="330"/>
        <end position="697"/>
    </location>
</feature>
<dbReference type="Proteomes" id="UP000054516">
    <property type="component" value="Unassembled WGS sequence"/>
</dbReference>
<name>A0A1W2TSP9_ROSNE</name>
<evidence type="ECO:0000256" key="4">
    <source>
        <dbReference type="ARBA" id="ARBA00022801"/>
    </source>
</evidence>
<dbReference type="STRING" id="77044.A0A1W2TSP9"/>
<dbReference type="EMBL" id="DF977510">
    <property type="protein sequence ID" value="GAP91575.2"/>
    <property type="molecule type" value="Genomic_DNA"/>
</dbReference>
<keyword evidence="9" id="KW-1185">Reference proteome</keyword>
<keyword evidence="5 8" id="KW-0326">Glycosidase</keyword>
<dbReference type="InterPro" id="IPR000933">
    <property type="entry name" value="Glyco_hydro_29"/>
</dbReference>
<dbReference type="Gene3D" id="3.20.20.80">
    <property type="entry name" value="Glycosidases"/>
    <property type="match status" value="1"/>
</dbReference>
<feature type="chain" id="PRO_5013162186" description="alpha-L-fucosidase" evidence="6">
    <location>
        <begin position="25"/>
        <end position="803"/>
    </location>
</feature>
<dbReference type="EC" id="3.2.1.51" evidence="2"/>
<evidence type="ECO:0000256" key="5">
    <source>
        <dbReference type="ARBA" id="ARBA00023295"/>
    </source>
</evidence>
<evidence type="ECO:0000256" key="2">
    <source>
        <dbReference type="ARBA" id="ARBA00012662"/>
    </source>
</evidence>
<dbReference type="OrthoDB" id="6039950at2759"/>
<reference evidence="8" key="1">
    <citation type="submission" date="2016-03" db="EMBL/GenBank/DDBJ databases">
        <title>Draft genome sequence of Rosellinia necatrix.</title>
        <authorList>
            <person name="Kanematsu S."/>
        </authorList>
    </citation>
    <scope>NUCLEOTIDE SEQUENCE [LARGE SCALE GENOMIC DNA]</scope>
    <source>
        <strain evidence="8">W97</strain>
    </source>
</reference>
<dbReference type="Pfam" id="PF01120">
    <property type="entry name" value="Alpha_L_fucos"/>
    <property type="match status" value="1"/>
</dbReference>
<dbReference type="GO" id="GO:0004560">
    <property type="term" value="F:alpha-L-fucosidase activity"/>
    <property type="evidence" value="ECO:0007669"/>
    <property type="project" value="UniProtKB-EC"/>
</dbReference>
<dbReference type="AlphaFoldDB" id="A0A1W2TSP9"/>
<evidence type="ECO:0000313" key="9">
    <source>
        <dbReference type="Proteomes" id="UP000054516"/>
    </source>
</evidence>
<sequence length="803" mass="87961">MMASRKLLSLLYAWAYFAVPAIDAGSIQIDISKFFNNKAFGTRPGEASFDTLGQSYPLPRSSHTPYYTSSTTGIVYSFPGYTGIEKPDNVVSAGQTITIPSHDDASGASEGRAFFSVSFLLSGDVEFATAVGNATFAYADGSTSTYELRTLDWFSWLTLNRGEMIFPHRFTATGVNWNTSHIFERTAALVPGKALRSITLPDAAGPGEARMHVFAVSLWAGAGEDAALSVQAVRPTQKWFDAGEQIVEVTMNNPGAQCVAGDGVAVTIVGEGFETTTPGKLKRLCPGDQKIVKIGVTGSSNGTADVSVVIDGVVRPQAIVFSDVEIGLTDWTTDLDNLARHESPEWFNGGKFGIFIHWGVYAVTGWGNSTPHESYAEWFWWYSTHHPQADPSDFYDYRLRTYGQDWAYDDTFPHFTASRFDPKEWVDLFADAGAQYFVITTKHHDGFALFDTGATSNRSSLHYGPRRDLLRELFDAAREHQPGLRRGTYFSLPEWYNPDFGPYGFDQLPAATVPGTNSWPGVPARNPYTGAVEPYTGHVPAADFVADVMLPQMRILADDYGTDVMWCDIGAANATAAFAGAWWAAARGQGRQVAVNSRCGLAEAADFDTPEYATFSSAQARKWESNMGMDPYSYGYNGATPDEAYMNASTLVRTLVDVVAKNGNLLLDVGPRADGSIVQPEVDALREAGRWIRAHGEAIFNTTYWFVQSEIRRGGLDVRFTQTDEAFYALFLEKPVVENGVVSVPAPLPILKGDEVSLLAVDGGENLLWDVTGEGVGKVLKIEVEDALLDKEEFCWVFKIHYA</sequence>
<evidence type="ECO:0000256" key="6">
    <source>
        <dbReference type="SAM" id="SignalP"/>
    </source>
</evidence>
<gene>
    <name evidence="8" type="ORF">SAMD00023353_6500120</name>
</gene>
<keyword evidence="4 8" id="KW-0378">Hydrolase</keyword>
<evidence type="ECO:0000259" key="7">
    <source>
        <dbReference type="Pfam" id="PF01120"/>
    </source>
</evidence>
<evidence type="ECO:0000313" key="8">
    <source>
        <dbReference type="EMBL" id="GAP91575.2"/>
    </source>
</evidence>
<dbReference type="PANTHER" id="PTHR10030:SF37">
    <property type="entry name" value="ALPHA-L-FUCOSIDASE-RELATED"/>
    <property type="match status" value="1"/>
</dbReference>
<dbReference type="GO" id="GO:0016139">
    <property type="term" value="P:glycoside catabolic process"/>
    <property type="evidence" value="ECO:0007669"/>
    <property type="project" value="TreeGrafter"/>
</dbReference>
<dbReference type="InterPro" id="IPR057739">
    <property type="entry name" value="Glyco_hydro_29_N"/>
</dbReference>